<reference evidence="4 5" key="1">
    <citation type="submission" date="2011-01" db="EMBL/GenBank/DDBJ databases">
        <title>Complete sequence of Pseudoxanthomonas suwonensis 11-1.</title>
        <authorList>
            <consortium name="US DOE Joint Genome Institute"/>
            <person name="Lucas S."/>
            <person name="Copeland A."/>
            <person name="Lapidus A."/>
            <person name="Cheng J.-F."/>
            <person name="Goodwin L."/>
            <person name="Pitluck S."/>
            <person name="Teshima H."/>
            <person name="Detter J.C."/>
            <person name="Han C."/>
            <person name="Tapia R."/>
            <person name="Land M."/>
            <person name="Hauser L."/>
            <person name="Kyrpides N."/>
            <person name="Ivanova N."/>
            <person name="Ovchinnikova G."/>
            <person name="Siebers A.K."/>
            <person name="Allgaier M."/>
            <person name="Thelen M.P."/>
            <person name="Hugenholtz P."/>
            <person name="Gladden J."/>
            <person name="Woyke T."/>
        </authorList>
    </citation>
    <scope>NUCLEOTIDE SEQUENCE [LARGE SCALE GENOMIC DNA]</scope>
    <source>
        <strain evidence="5">11-1</strain>
    </source>
</reference>
<dbReference type="PRINTS" id="PR00081">
    <property type="entry name" value="GDHRDH"/>
</dbReference>
<dbReference type="PANTHER" id="PTHR24321">
    <property type="entry name" value="DEHYDROGENASES, SHORT CHAIN"/>
    <property type="match status" value="1"/>
</dbReference>
<evidence type="ECO:0000313" key="5">
    <source>
        <dbReference type="Proteomes" id="UP000008632"/>
    </source>
</evidence>
<protein>
    <submittedName>
        <fullName evidence="4">Short-chain dehydrogenase/reductase SDR</fullName>
    </submittedName>
</protein>
<dbReference type="FunFam" id="3.40.50.720:FF:000084">
    <property type="entry name" value="Short-chain dehydrogenase reductase"/>
    <property type="match status" value="1"/>
</dbReference>
<keyword evidence="5" id="KW-1185">Reference proteome</keyword>
<evidence type="ECO:0000256" key="3">
    <source>
        <dbReference type="SAM" id="MobiDB-lite"/>
    </source>
</evidence>
<name>E6WPY4_PSEUU</name>
<dbReference type="KEGG" id="psu:Psesu_0300"/>
<dbReference type="Pfam" id="PF13561">
    <property type="entry name" value="adh_short_C2"/>
    <property type="match status" value="1"/>
</dbReference>
<comment type="similarity">
    <text evidence="1">Belongs to the short-chain dehydrogenases/reductases (SDR) family.</text>
</comment>
<evidence type="ECO:0000256" key="1">
    <source>
        <dbReference type="ARBA" id="ARBA00006484"/>
    </source>
</evidence>
<dbReference type="AlphaFoldDB" id="E6WPY4"/>
<dbReference type="RefSeq" id="WP_013533992.1">
    <property type="nucleotide sequence ID" value="NC_014924.1"/>
</dbReference>
<dbReference type="SUPFAM" id="SSF51735">
    <property type="entry name" value="NAD(P)-binding Rossmann-fold domains"/>
    <property type="match status" value="1"/>
</dbReference>
<dbReference type="InterPro" id="IPR002347">
    <property type="entry name" value="SDR_fam"/>
</dbReference>
<dbReference type="GO" id="GO:0016491">
    <property type="term" value="F:oxidoreductase activity"/>
    <property type="evidence" value="ECO:0007669"/>
    <property type="project" value="UniProtKB-KW"/>
</dbReference>
<dbReference type="InterPro" id="IPR036291">
    <property type="entry name" value="NAD(P)-bd_dom_sf"/>
</dbReference>
<keyword evidence="2" id="KW-0560">Oxidoreductase</keyword>
<evidence type="ECO:0000313" key="4">
    <source>
        <dbReference type="EMBL" id="ADV26162.1"/>
    </source>
</evidence>
<dbReference type="Gene3D" id="3.40.50.720">
    <property type="entry name" value="NAD(P)-binding Rossmann-like Domain"/>
    <property type="match status" value="1"/>
</dbReference>
<accession>E6WPY4</accession>
<dbReference type="InterPro" id="IPR020904">
    <property type="entry name" value="Sc_DH/Rdtase_CS"/>
</dbReference>
<proteinExistence type="inferred from homology"/>
<feature type="region of interest" description="Disordered" evidence="3">
    <location>
        <begin position="209"/>
        <end position="228"/>
    </location>
</feature>
<evidence type="ECO:0000256" key="2">
    <source>
        <dbReference type="ARBA" id="ARBA00023002"/>
    </source>
</evidence>
<dbReference type="PRINTS" id="PR00080">
    <property type="entry name" value="SDRFAMILY"/>
</dbReference>
<gene>
    <name evidence="4" type="ordered locus">Psesu_0300</name>
</gene>
<dbReference type="Proteomes" id="UP000008632">
    <property type="component" value="Chromosome"/>
</dbReference>
<organism evidence="4 5">
    <name type="scientific">Pseudoxanthomonas suwonensis (strain 11-1)</name>
    <dbReference type="NCBI Taxonomy" id="743721"/>
    <lineage>
        <taxon>Bacteria</taxon>
        <taxon>Pseudomonadati</taxon>
        <taxon>Pseudomonadota</taxon>
        <taxon>Gammaproteobacteria</taxon>
        <taxon>Lysobacterales</taxon>
        <taxon>Lysobacteraceae</taxon>
        <taxon>Pseudoxanthomonas</taxon>
    </lineage>
</organism>
<dbReference type="PANTHER" id="PTHR24321:SF8">
    <property type="entry name" value="ESTRADIOL 17-BETA-DEHYDROGENASE 8-RELATED"/>
    <property type="match status" value="1"/>
</dbReference>
<dbReference type="PROSITE" id="PS00061">
    <property type="entry name" value="ADH_SHORT"/>
    <property type="match status" value="1"/>
</dbReference>
<dbReference type="HOGENOM" id="CLU_010194_1_0_6"/>
<dbReference type="eggNOG" id="COG1028">
    <property type="taxonomic scope" value="Bacteria"/>
</dbReference>
<sequence>MSTVPPIQPWNPVPLQDRVVLVTGGAQGIGRGIAQAVIGAGGSVVIGDLDAEAGRACLREWDVPARAVFRRLDVASERSTGAFVAAALDRFGRIDGLVNNAGLPDPHVPPLEQLDLAEWNRRLSSLHGAFLCSRHALPALRESEGGGAIINIASTRAHQSEPHSEAYAAAKGGLLAFTHALALSEGPKVRVNCISPGWIATEAWRAPASRRRPKLSQRDHAQHPAGRVGTPEDIAALAVYLLAPSLSGFVTGQEFIADGGMTRRMQYD</sequence>
<dbReference type="STRING" id="743721.Psesu_0300"/>
<dbReference type="EMBL" id="CP002446">
    <property type="protein sequence ID" value="ADV26162.1"/>
    <property type="molecule type" value="Genomic_DNA"/>
</dbReference>
<dbReference type="OrthoDB" id="9787298at2"/>